<feature type="domain" description="LIM zinc-binding" evidence="6">
    <location>
        <begin position="797"/>
        <end position="858"/>
    </location>
</feature>
<dbReference type="GO" id="GO:0051371">
    <property type="term" value="F:muscle alpha-actinin binding"/>
    <property type="evidence" value="ECO:0007669"/>
    <property type="project" value="TreeGrafter"/>
</dbReference>
<feature type="compositionally biased region" description="Polar residues" evidence="5">
    <location>
        <begin position="304"/>
        <end position="318"/>
    </location>
</feature>
<evidence type="ECO:0000256" key="5">
    <source>
        <dbReference type="SAM" id="MobiDB-lite"/>
    </source>
</evidence>
<evidence type="ECO:0000256" key="4">
    <source>
        <dbReference type="PROSITE-ProRule" id="PRU00125"/>
    </source>
</evidence>
<dbReference type="PANTHER" id="PTHR24214">
    <property type="entry name" value="PDZ AND LIM DOMAIN PROTEIN ZASP"/>
    <property type="match status" value="1"/>
</dbReference>
<gene>
    <name evidence="7" type="ORF">M011DRAFT_467783</name>
</gene>
<accession>A0A6A6VCF0</accession>
<dbReference type="EMBL" id="MU006573">
    <property type="protein sequence ID" value="KAF2747260.1"/>
    <property type="molecule type" value="Genomic_DNA"/>
</dbReference>
<dbReference type="InterPro" id="IPR001781">
    <property type="entry name" value="Znf_LIM"/>
</dbReference>
<dbReference type="GO" id="GO:0003779">
    <property type="term" value="F:actin binding"/>
    <property type="evidence" value="ECO:0007669"/>
    <property type="project" value="TreeGrafter"/>
</dbReference>
<feature type="compositionally biased region" description="Low complexity" evidence="5">
    <location>
        <begin position="137"/>
        <end position="159"/>
    </location>
</feature>
<reference evidence="7" key="1">
    <citation type="journal article" date="2020" name="Stud. Mycol.">
        <title>101 Dothideomycetes genomes: a test case for predicting lifestyles and emergence of pathogens.</title>
        <authorList>
            <person name="Haridas S."/>
            <person name="Albert R."/>
            <person name="Binder M."/>
            <person name="Bloem J."/>
            <person name="Labutti K."/>
            <person name="Salamov A."/>
            <person name="Andreopoulos B."/>
            <person name="Baker S."/>
            <person name="Barry K."/>
            <person name="Bills G."/>
            <person name="Bluhm B."/>
            <person name="Cannon C."/>
            <person name="Castanera R."/>
            <person name="Culley D."/>
            <person name="Daum C."/>
            <person name="Ezra D."/>
            <person name="Gonzalez J."/>
            <person name="Henrissat B."/>
            <person name="Kuo A."/>
            <person name="Liang C."/>
            <person name="Lipzen A."/>
            <person name="Lutzoni F."/>
            <person name="Magnuson J."/>
            <person name="Mondo S."/>
            <person name="Nolan M."/>
            <person name="Ohm R."/>
            <person name="Pangilinan J."/>
            <person name="Park H.-J."/>
            <person name="Ramirez L."/>
            <person name="Alfaro M."/>
            <person name="Sun H."/>
            <person name="Tritt A."/>
            <person name="Yoshinaga Y."/>
            <person name="Zwiers L.-H."/>
            <person name="Turgeon B."/>
            <person name="Goodwin S."/>
            <person name="Spatafora J."/>
            <person name="Crous P."/>
            <person name="Grigoriev I."/>
        </authorList>
    </citation>
    <scope>NUCLEOTIDE SEQUENCE</scope>
    <source>
        <strain evidence="7">CBS 119925</strain>
    </source>
</reference>
<dbReference type="SUPFAM" id="SSF57716">
    <property type="entry name" value="Glucocorticoid receptor-like (DNA-binding domain)"/>
    <property type="match status" value="3"/>
</dbReference>
<sequence length="858" mass="93950">MSIDEVVSSTRGRPLVQPPRRRDSSTSSAGRERTPSVQYRESLRRQAEREEAQKIRRAMEELDLNDEGRIYDAARDEAAELVWKHRHPNDPSNNPHAPYAYPGLSKKADDQRSRSLGRDEQHSKRSESQTRLRKRSSMGSSVGSRSSSLQSRRTPSGSSITANAGFNASPVKSTFDTSVKVEEDVAPLPKPSSNPSAIHQRRRSSSGRRRASGSLFKNPNDQIYEEPEEEAKASGSAIAPTPVPAATQAAPEPPKVSKLPFQARRNPFSRVQLAKTNSVLRSSTDPTAGIKKPFGRHDFHHDTPTQSRNPEYTSNTSVPVKPKAEESTNTGSDTENEPDIKMRDGKEIRSEELRAATSFRLKDRSPKLPTPTLVSDKPGRPIVSFHKDLRPNEIELKEERFLPDLRDKAAGQEPEGPRGPVKAVTVPIVPTINLPDEGPASIRGPTAATVPTISVSSGLERPSGRVTQPTLPAINLPENGPARPLPTPGMSRKVATPKPAAALIPTISVSQTPPARSPPSPMPPIPTISVQETPSISVRAPSASPRVTAPSISVTPSIPSIAVSETPTPNRRANAPAISVDPPVPHINVNGPGFSTRPLPTPKPSSGRAIAKPFSRPDARGSQSHWTPTTVRSGALCAHCALPISGRIVSAAGCRFHPECFRCHHCGEHLECVAFYPEPENKYAERVARIHARMRGEDLEFLPSHPTHEDMMRLEEEDGDEAMRFFCHLDFHELFSPRCKSCKTPIEGEVVVACGAEWHVGHFFCAQCGDPFDSTTPFVEKDGYAWCVGCHTNRFSTKCKKCRKPVTDTVVKALGAEWHADCFCCMECSGPFDDGRYFLRGDSQDPVCVKCEERRLKA</sequence>
<dbReference type="Gene3D" id="2.10.110.10">
    <property type="entry name" value="Cysteine Rich Protein"/>
    <property type="match status" value="3"/>
</dbReference>
<keyword evidence="8" id="KW-1185">Reference proteome</keyword>
<feature type="region of interest" description="Disordered" evidence="5">
    <location>
        <begin position="82"/>
        <end position="379"/>
    </location>
</feature>
<evidence type="ECO:0000256" key="3">
    <source>
        <dbReference type="ARBA" id="ARBA00023038"/>
    </source>
</evidence>
<proteinExistence type="predicted"/>
<dbReference type="CDD" id="cd08368">
    <property type="entry name" value="LIM"/>
    <property type="match status" value="2"/>
</dbReference>
<feature type="compositionally biased region" description="Polar residues" evidence="5">
    <location>
        <begin position="274"/>
        <end position="286"/>
    </location>
</feature>
<dbReference type="OrthoDB" id="15567at2759"/>
<feature type="domain" description="LIM zinc-binding" evidence="6">
    <location>
        <begin position="737"/>
        <end position="796"/>
    </location>
</feature>
<feature type="compositionally biased region" description="Basic and acidic residues" evidence="5">
    <location>
        <begin position="338"/>
        <end position="366"/>
    </location>
</feature>
<dbReference type="PANTHER" id="PTHR24214:SF62">
    <property type="entry name" value="LEUPAXIN"/>
    <property type="match status" value="1"/>
</dbReference>
<organism evidence="7 8">
    <name type="scientific">Sporormia fimetaria CBS 119925</name>
    <dbReference type="NCBI Taxonomy" id="1340428"/>
    <lineage>
        <taxon>Eukaryota</taxon>
        <taxon>Fungi</taxon>
        <taxon>Dikarya</taxon>
        <taxon>Ascomycota</taxon>
        <taxon>Pezizomycotina</taxon>
        <taxon>Dothideomycetes</taxon>
        <taxon>Pleosporomycetidae</taxon>
        <taxon>Pleosporales</taxon>
        <taxon>Sporormiaceae</taxon>
        <taxon>Sporormia</taxon>
    </lineage>
</organism>
<dbReference type="GO" id="GO:0030695">
    <property type="term" value="F:GTPase regulator activity"/>
    <property type="evidence" value="ECO:0007669"/>
    <property type="project" value="UniProtKB-ARBA"/>
</dbReference>
<feature type="domain" description="LIM zinc-binding" evidence="6">
    <location>
        <begin position="635"/>
        <end position="697"/>
    </location>
</feature>
<protein>
    <recommendedName>
        <fullName evidence="6">LIM zinc-binding domain-containing protein</fullName>
    </recommendedName>
</protein>
<evidence type="ECO:0000259" key="6">
    <source>
        <dbReference type="PROSITE" id="PS50023"/>
    </source>
</evidence>
<dbReference type="PROSITE" id="PS50023">
    <property type="entry name" value="LIM_DOMAIN_2"/>
    <property type="match status" value="3"/>
</dbReference>
<feature type="region of interest" description="Disordered" evidence="5">
    <location>
        <begin position="1"/>
        <end position="52"/>
    </location>
</feature>
<dbReference type="GO" id="GO:0031941">
    <property type="term" value="C:filamentous actin"/>
    <property type="evidence" value="ECO:0007669"/>
    <property type="project" value="TreeGrafter"/>
</dbReference>
<dbReference type="Pfam" id="PF00412">
    <property type="entry name" value="LIM"/>
    <property type="match status" value="3"/>
</dbReference>
<feature type="compositionally biased region" description="Polar residues" evidence="5">
    <location>
        <begin position="160"/>
        <end position="177"/>
    </location>
</feature>
<feature type="compositionally biased region" description="Basic and acidic residues" evidence="5">
    <location>
        <begin position="106"/>
        <end position="130"/>
    </location>
</feature>
<name>A0A6A6VCF0_9PLEO</name>
<feature type="compositionally biased region" description="Basic residues" evidence="5">
    <location>
        <begin position="199"/>
        <end position="211"/>
    </location>
</feature>
<dbReference type="FunFam" id="2.10.110.10:FF:000077">
    <property type="entry name" value="LIM domain protein"/>
    <property type="match status" value="1"/>
</dbReference>
<keyword evidence="3 4" id="KW-0440">LIM domain</keyword>
<dbReference type="Proteomes" id="UP000799440">
    <property type="component" value="Unassembled WGS sequence"/>
</dbReference>
<dbReference type="InterPro" id="IPR050604">
    <property type="entry name" value="PDZ-LIM_domain"/>
</dbReference>
<dbReference type="PROSITE" id="PS00478">
    <property type="entry name" value="LIM_DOMAIN_1"/>
    <property type="match status" value="2"/>
</dbReference>
<keyword evidence="1 4" id="KW-0479">Metal-binding</keyword>
<feature type="compositionally biased region" description="Basic and acidic residues" evidence="5">
    <location>
        <begin position="20"/>
        <end position="34"/>
    </location>
</feature>
<dbReference type="GO" id="GO:0046872">
    <property type="term" value="F:metal ion binding"/>
    <property type="evidence" value="ECO:0007669"/>
    <property type="project" value="UniProtKB-KW"/>
</dbReference>
<feature type="region of interest" description="Disordered" evidence="5">
    <location>
        <begin position="560"/>
        <end position="628"/>
    </location>
</feature>
<feature type="compositionally biased region" description="Low complexity" evidence="5">
    <location>
        <begin position="237"/>
        <end position="250"/>
    </location>
</feature>
<evidence type="ECO:0000313" key="8">
    <source>
        <dbReference type="Proteomes" id="UP000799440"/>
    </source>
</evidence>
<evidence type="ECO:0000313" key="7">
    <source>
        <dbReference type="EMBL" id="KAF2747260.1"/>
    </source>
</evidence>
<dbReference type="GO" id="GO:0030036">
    <property type="term" value="P:actin cytoskeleton organization"/>
    <property type="evidence" value="ECO:0007669"/>
    <property type="project" value="TreeGrafter"/>
</dbReference>
<keyword evidence="2 4" id="KW-0862">Zinc</keyword>
<dbReference type="SMART" id="SM00132">
    <property type="entry name" value="LIM"/>
    <property type="match status" value="3"/>
</dbReference>
<feature type="compositionally biased region" description="Basic and acidic residues" evidence="5">
    <location>
        <begin position="41"/>
        <end position="52"/>
    </location>
</feature>
<evidence type="ECO:0000256" key="2">
    <source>
        <dbReference type="ARBA" id="ARBA00022833"/>
    </source>
</evidence>
<feature type="region of interest" description="Disordered" evidence="5">
    <location>
        <begin position="456"/>
        <end position="482"/>
    </location>
</feature>
<evidence type="ECO:0000256" key="1">
    <source>
        <dbReference type="ARBA" id="ARBA00022723"/>
    </source>
</evidence>
<dbReference type="GO" id="GO:0001725">
    <property type="term" value="C:stress fiber"/>
    <property type="evidence" value="ECO:0007669"/>
    <property type="project" value="TreeGrafter"/>
</dbReference>
<dbReference type="AlphaFoldDB" id="A0A6A6VCF0"/>